<evidence type="ECO:0000313" key="7">
    <source>
        <dbReference type="Proteomes" id="UP000432015"/>
    </source>
</evidence>
<comment type="similarity">
    <text evidence="2 4">Belongs to the Nudix hydrolase family.</text>
</comment>
<accession>A0A7K1LEI8</accession>
<dbReference type="SUPFAM" id="SSF55811">
    <property type="entry name" value="Nudix"/>
    <property type="match status" value="1"/>
</dbReference>
<dbReference type="PROSITE" id="PS51462">
    <property type="entry name" value="NUDIX"/>
    <property type="match status" value="1"/>
</dbReference>
<evidence type="ECO:0000313" key="6">
    <source>
        <dbReference type="EMBL" id="MUN42837.1"/>
    </source>
</evidence>
<reference evidence="6 7" key="1">
    <citation type="submission" date="2019-11" db="EMBL/GenBank/DDBJ databases">
        <authorList>
            <person name="Cao P."/>
        </authorList>
    </citation>
    <scope>NUCLEOTIDE SEQUENCE [LARGE SCALE GENOMIC DNA]</scope>
    <source>
        <strain evidence="6 7">NEAU-AAG5</strain>
    </source>
</reference>
<evidence type="ECO:0000259" key="5">
    <source>
        <dbReference type="PROSITE" id="PS51462"/>
    </source>
</evidence>
<sequence>MTRWRVTSEAELYRDDWLDIRVADVELPDGNRLRHRIIKTPPYAGVVALGPGRRVLLLWRHRFITDSWGWEIPGGRVERGEHAIDAAAREFREETGWRAAPLRPLLRLQPNNGITDARQEVFRADGATPAGPPSDPSESERVEWVPLADVPGLIAAGEIVSGTTMAALLYLMAAPERRPGCAFGEM</sequence>
<keyword evidence="3 4" id="KW-0378">Hydrolase</keyword>
<dbReference type="Gene3D" id="3.90.79.10">
    <property type="entry name" value="Nucleoside Triphosphate Pyrophosphohydrolase"/>
    <property type="match status" value="1"/>
</dbReference>
<dbReference type="InterPro" id="IPR015797">
    <property type="entry name" value="NUDIX_hydrolase-like_dom_sf"/>
</dbReference>
<dbReference type="PANTHER" id="PTHR43046">
    <property type="entry name" value="GDP-MANNOSE MANNOSYL HYDROLASE"/>
    <property type="match status" value="1"/>
</dbReference>
<protein>
    <submittedName>
        <fullName evidence="6">NUDIX domain-containing protein</fullName>
    </submittedName>
</protein>
<dbReference type="InterPro" id="IPR000086">
    <property type="entry name" value="NUDIX_hydrolase_dom"/>
</dbReference>
<dbReference type="PROSITE" id="PS00893">
    <property type="entry name" value="NUDIX_BOX"/>
    <property type="match status" value="1"/>
</dbReference>
<evidence type="ECO:0000256" key="2">
    <source>
        <dbReference type="ARBA" id="ARBA00005582"/>
    </source>
</evidence>
<dbReference type="InterPro" id="IPR020084">
    <property type="entry name" value="NUDIX_hydrolase_CS"/>
</dbReference>
<name>A0A7K1LEI8_9ACTN</name>
<comment type="caution">
    <text evidence="6">The sequence shown here is derived from an EMBL/GenBank/DDBJ whole genome shotgun (WGS) entry which is preliminary data.</text>
</comment>
<evidence type="ECO:0000256" key="3">
    <source>
        <dbReference type="ARBA" id="ARBA00022801"/>
    </source>
</evidence>
<dbReference type="GO" id="GO:0016787">
    <property type="term" value="F:hydrolase activity"/>
    <property type="evidence" value="ECO:0007669"/>
    <property type="project" value="UniProtKB-KW"/>
</dbReference>
<gene>
    <name evidence="6" type="ORF">GNZ18_40540</name>
</gene>
<dbReference type="RefSeq" id="WP_312875027.1">
    <property type="nucleotide sequence ID" value="NZ_WOFH01000027.1"/>
</dbReference>
<dbReference type="Pfam" id="PF00293">
    <property type="entry name" value="NUDIX"/>
    <property type="match status" value="1"/>
</dbReference>
<evidence type="ECO:0000256" key="4">
    <source>
        <dbReference type="RuleBase" id="RU003476"/>
    </source>
</evidence>
<dbReference type="CDD" id="cd03424">
    <property type="entry name" value="NUDIX_ADPRase_Nudt5_UGPPase_Nudt14"/>
    <property type="match status" value="1"/>
</dbReference>
<dbReference type="Proteomes" id="UP000432015">
    <property type="component" value="Unassembled WGS sequence"/>
</dbReference>
<comment type="cofactor">
    <cofactor evidence="1">
        <name>Mg(2+)</name>
        <dbReference type="ChEBI" id="CHEBI:18420"/>
    </cofactor>
</comment>
<organism evidence="6 7">
    <name type="scientific">Actinomadura litoris</name>
    <dbReference type="NCBI Taxonomy" id="2678616"/>
    <lineage>
        <taxon>Bacteria</taxon>
        <taxon>Bacillati</taxon>
        <taxon>Actinomycetota</taxon>
        <taxon>Actinomycetes</taxon>
        <taxon>Streptosporangiales</taxon>
        <taxon>Thermomonosporaceae</taxon>
        <taxon>Actinomadura</taxon>
    </lineage>
</organism>
<dbReference type="InterPro" id="IPR020476">
    <property type="entry name" value="Nudix_hydrolase"/>
</dbReference>
<feature type="domain" description="Nudix hydrolase" evidence="5">
    <location>
        <begin position="39"/>
        <end position="167"/>
    </location>
</feature>
<proteinExistence type="inferred from homology"/>
<dbReference type="EMBL" id="WOFH01000027">
    <property type="protein sequence ID" value="MUN42837.1"/>
    <property type="molecule type" value="Genomic_DNA"/>
</dbReference>
<dbReference type="AlphaFoldDB" id="A0A7K1LEI8"/>
<dbReference type="PRINTS" id="PR00502">
    <property type="entry name" value="NUDIXFAMILY"/>
</dbReference>
<evidence type="ECO:0000256" key="1">
    <source>
        <dbReference type="ARBA" id="ARBA00001946"/>
    </source>
</evidence>
<keyword evidence="7" id="KW-1185">Reference proteome</keyword>
<dbReference type="PANTHER" id="PTHR43046:SF14">
    <property type="entry name" value="MUTT_NUDIX FAMILY PROTEIN"/>
    <property type="match status" value="1"/>
</dbReference>